<keyword evidence="1" id="KW-1133">Transmembrane helix</keyword>
<feature type="transmembrane region" description="Helical" evidence="1">
    <location>
        <begin position="55"/>
        <end position="74"/>
    </location>
</feature>
<comment type="caution">
    <text evidence="2">The sequence shown here is derived from an EMBL/GenBank/DDBJ whole genome shotgun (WGS) entry which is preliminary data.</text>
</comment>
<sequence>MTELKYIDKQGNKKLQIKDLITLGLYTILLILSMAIGVGIGTLVTSVVFGGKVYFATYVSAATALVCGSAYSLIFNKINKNMAIFTMITIIAVFIALTGHSLVGSVTMIICAIIAEFFFRKNNEYLSYLFFNLGNIGIILPMFFMKDTYIKHLQGRNYSQEKIDFVMGSSDIKTFILIIVLTVLLSFIGAYLGRKLYFKNFHKAGL</sequence>
<feature type="transmembrane region" description="Helical" evidence="1">
    <location>
        <begin position="103"/>
        <end position="119"/>
    </location>
</feature>
<dbReference type="Pfam" id="PF09605">
    <property type="entry name" value="Trep_Strep"/>
    <property type="match status" value="1"/>
</dbReference>
<dbReference type="InterPro" id="IPR011733">
    <property type="entry name" value="CHP02185_IM"/>
</dbReference>
<dbReference type="Proteomes" id="UP000016637">
    <property type="component" value="Unassembled WGS sequence"/>
</dbReference>
<keyword evidence="1" id="KW-0472">Membrane</keyword>
<dbReference type="EMBL" id="AWVP01000009">
    <property type="protein sequence ID" value="ERK60411.1"/>
    <property type="molecule type" value="Genomic_DNA"/>
</dbReference>
<dbReference type="RefSeq" id="WP_021752237.1">
    <property type="nucleotide sequence ID" value="NZ_KI271790.1"/>
</dbReference>
<evidence type="ECO:0000256" key="1">
    <source>
        <dbReference type="SAM" id="Phobius"/>
    </source>
</evidence>
<dbReference type="PATRIC" id="fig|1321820.3.peg.156"/>
<dbReference type="eggNOG" id="ENOG50321KG">
    <property type="taxonomic scope" value="Bacteria"/>
</dbReference>
<accession>U2QV52</accession>
<proteinExistence type="predicted"/>
<keyword evidence="3" id="KW-1185">Reference proteome</keyword>
<dbReference type="AlphaFoldDB" id="U2QV52"/>
<protein>
    <recommendedName>
        <fullName evidence="4">TIGR02185 family protein</fullName>
    </recommendedName>
</protein>
<dbReference type="HOGENOM" id="CLU_093450_1_0_9"/>
<evidence type="ECO:0000313" key="2">
    <source>
        <dbReference type="EMBL" id="ERK60411.1"/>
    </source>
</evidence>
<evidence type="ECO:0008006" key="4">
    <source>
        <dbReference type="Google" id="ProtNLM"/>
    </source>
</evidence>
<gene>
    <name evidence="2" type="ORF">HMPREF1983_00158</name>
</gene>
<organism evidence="2 3">
    <name type="scientific">Gemella bergeri ATCC 700627</name>
    <dbReference type="NCBI Taxonomy" id="1321820"/>
    <lineage>
        <taxon>Bacteria</taxon>
        <taxon>Bacillati</taxon>
        <taxon>Bacillota</taxon>
        <taxon>Bacilli</taxon>
        <taxon>Bacillales</taxon>
        <taxon>Gemellaceae</taxon>
        <taxon>Gemella</taxon>
    </lineage>
</organism>
<reference evidence="2 3" key="1">
    <citation type="submission" date="2013-08" db="EMBL/GenBank/DDBJ databases">
        <authorList>
            <person name="Weinstock G."/>
            <person name="Sodergren E."/>
            <person name="Wylie T."/>
            <person name="Fulton L."/>
            <person name="Fulton R."/>
            <person name="Fronick C."/>
            <person name="O'Laughlin M."/>
            <person name="Godfrey J."/>
            <person name="Miner T."/>
            <person name="Herter B."/>
            <person name="Appelbaum E."/>
            <person name="Cordes M."/>
            <person name="Lek S."/>
            <person name="Wollam A."/>
            <person name="Pepin K.H."/>
            <person name="Palsikar V.B."/>
            <person name="Mitreva M."/>
            <person name="Wilson R.K."/>
        </authorList>
    </citation>
    <scope>NUCLEOTIDE SEQUENCE [LARGE SCALE GENOMIC DNA]</scope>
    <source>
        <strain evidence="2 3">ATCC 700627</strain>
    </source>
</reference>
<feature type="transmembrane region" description="Helical" evidence="1">
    <location>
        <begin position="174"/>
        <end position="193"/>
    </location>
</feature>
<evidence type="ECO:0000313" key="3">
    <source>
        <dbReference type="Proteomes" id="UP000016637"/>
    </source>
</evidence>
<feature type="transmembrane region" description="Helical" evidence="1">
    <location>
        <begin position="126"/>
        <end position="144"/>
    </location>
</feature>
<keyword evidence="1" id="KW-0812">Transmembrane</keyword>
<feature type="transmembrane region" description="Helical" evidence="1">
    <location>
        <begin position="20"/>
        <end position="49"/>
    </location>
</feature>
<feature type="transmembrane region" description="Helical" evidence="1">
    <location>
        <begin position="81"/>
        <end position="97"/>
    </location>
</feature>
<name>U2QV52_9BACL</name>